<sequence>MSSSTSSSTGTGRARRRSRTRRAGESMFGVLLLTRNIVLTLVAVLLLVAGGWTSWQTAGPALTGDVRGTVRIAKCGEEECAGTFIPEAGGGSSAGANGSAGSSGSRVRKVTIAESASGTVGERLQVALRPGTGEAVRTGPSGALYGAVPLGGSLVLAALVFVGGMRMKRTALVLGLLGVALMGASWAVLTF</sequence>
<keyword evidence="4" id="KW-1185">Reference proteome</keyword>
<gene>
    <name evidence="3" type="ORF">MMA15_09975</name>
</gene>
<evidence type="ECO:0000313" key="4">
    <source>
        <dbReference type="Proteomes" id="UP001166784"/>
    </source>
</evidence>
<keyword evidence="2" id="KW-0812">Transmembrane</keyword>
<comment type="caution">
    <text evidence="3">The sequence shown here is derived from an EMBL/GenBank/DDBJ whole genome shotgun (WGS) entry which is preliminary data.</text>
</comment>
<keyword evidence="2" id="KW-1133">Transmembrane helix</keyword>
<feature type="transmembrane region" description="Helical" evidence="2">
    <location>
        <begin position="171"/>
        <end position="189"/>
    </location>
</feature>
<evidence type="ECO:0000256" key="2">
    <source>
        <dbReference type="SAM" id="Phobius"/>
    </source>
</evidence>
<reference evidence="3" key="1">
    <citation type="submission" date="2022-03" db="EMBL/GenBank/DDBJ databases">
        <authorList>
            <person name="Santos J.D.N."/>
            <person name="Kallscheuer N."/>
            <person name="Jogler C."/>
            <person name="Lage O.M."/>
        </authorList>
    </citation>
    <scope>NUCLEOTIDE SEQUENCE</scope>
    <source>
        <strain evidence="3">M600PL45_2</strain>
    </source>
</reference>
<name>A0ABS9SWP4_9ACTN</name>
<keyword evidence="2" id="KW-0472">Membrane</keyword>
<dbReference type="RefSeq" id="WP_241058756.1">
    <property type="nucleotide sequence ID" value="NZ_JAKWJU010000002.1"/>
</dbReference>
<feature type="transmembrane region" description="Helical" evidence="2">
    <location>
        <begin position="143"/>
        <end position="164"/>
    </location>
</feature>
<evidence type="ECO:0008006" key="5">
    <source>
        <dbReference type="Google" id="ProtNLM"/>
    </source>
</evidence>
<protein>
    <recommendedName>
        <fullName evidence="5">Integral membrane protein</fullName>
    </recommendedName>
</protein>
<evidence type="ECO:0000313" key="3">
    <source>
        <dbReference type="EMBL" id="MCH6160717.1"/>
    </source>
</evidence>
<feature type="region of interest" description="Disordered" evidence="1">
    <location>
        <begin position="1"/>
        <end position="21"/>
    </location>
</feature>
<accession>A0ABS9SWP4</accession>
<feature type="transmembrane region" description="Helical" evidence="2">
    <location>
        <begin position="26"/>
        <end position="52"/>
    </location>
</feature>
<dbReference type="EMBL" id="JAKWJU010000002">
    <property type="protein sequence ID" value="MCH6160717.1"/>
    <property type="molecule type" value="Genomic_DNA"/>
</dbReference>
<dbReference type="Proteomes" id="UP001166784">
    <property type="component" value="Unassembled WGS sequence"/>
</dbReference>
<proteinExistence type="predicted"/>
<organism evidence="3 4">
    <name type="scientific">Streptomyces marispadix</name>
    <dbReference type="NCBI Taxonomy" id="2922868"/>
    <lineage>
        <taxon>Bacteria</taxon>
        <taxon>Bacillati</taxon>
        <taxon>Actinomycetota</taxon>
        <taxon>Actinomycetes</taxon>
        <taxon>Kitasatosporales</taxon>
        <taxon>Streptomycetaceae</taxon>
        <taxon>Streptomyces</taxon>
    </lineage>
</organism>
<evidence type="ECO:0000256" key="1">
    <source>
        <dbReference type="SAM" id="MobiDB-lite"/>
    </source>
</evidence>
<feature type="compositionally biased region" description="Low complexity" evidence="1">
    <location>
        <begin position="1"/>
        <end position="12"/>
    </location>
</feature>
<reference evidence="3" key="2">
    <citation type="journal article" date="2023" name="Int. J. Syst. Evol. Microbiol.">
        <title>Streptomyces marispadix sp. nov., isolated from marine beach sediment of the Northern Coast of Portugal.</title>
        <authorList>
            <person name="dos Santos J.D.N."/>
            <person name="Vitorino I.R."/>
            <person name="Kallscheuer N."/>
            <person name="Srivastava A."/>
            <person name="Krautwurst S."/>
            <person name="Marz M."/>
            <person name="Jogler C."/>
            <person name="Lobo Da Cunha A."/>
            <person name="Catita J."/>
            <person name="Goncalves H."/>
            <person name="Gonzalez I."/>
            <person name="Reyes F."/>
            <person name="Lage O.M."/>
        </authorList>
    </citation>
    <scope>NUCLEOTIDE SEQUENCE</scope>
    <source>
        <strain evidence="3">M600PL45_2</strain>
    </source>
</reference>